<comment type="caution">
    <text evidence="3">The sequence shown here is derived from an EMBL/GenBank/DDBJ whole genome shotgun (WGS) entry which is preliminary data.</text>
</comment>
<evidence type="ECO:0000313" key="3">
    <source>
        <dbReference type="EMBL" id="KXA96638.1"/>
    </source>
</evidence>
<evidence type="ECO:0000313" key="4">
    <source>
        <dbReference type="Proteomes" id="UP000070463"/>
    </source>
</evidence>
<keyword evidence="4" id="KW-1185">Reference proteome</keyword>
<dbReference type="InterPro" id="IPR025420">
    <property type="entry name" value="DUF4143"/>
</dbReference>
<dbReference type="Gene3D" id="3.40.50.300">
    <property type="entry name" value="P-loop containing nucleotide triphosphate hydrolases"/>
    <property type="match status" value="1"/>
</dbReference>
<organism evidence="3 4">
    <name type="scientific">candidate division MSBL1 archaeon SCGC-AAA259I09</name>
    <dbReference type="NCBI Taxonomy" id="1698267"/>
    <lineage>
        <taxon>Archaea</taxon>
        <taxon>Methanobacteriati</taxon>
        <taxon>Methanobacteriota</taxon>
        <taxon>candidate division MSBL1</taxon>
    </lineage>
</organism>
<sequence>MSKTNESTRITETKKFKNGWGYWWRTGRVELPDYIVERDIRRHYTRLRKSGNVLGLVGLRRTGKTTFLKLTLKRLDDLERACYFSFDLEGVSIRQLVEVFCERVLGEPISELEGEVHFLLDEVHNLENWSRHVKHFHDHYDNIQFTVTGSSTANILKGAGESLAGRFSTMRLRPFSFREYLRYHDIEPAETSLDSNEVPRNARKLRVKFDGYLKDGGMPELYRMENRRERLEEVIDLVFFRDVVELFDVGRSEILSGIFRILAQNTGQRVNFANICDSLNSDFRTVTTYVNYLEDSFLLSRSMPYRKSEMSRRRKNPKIYVADHSYADLYGAEKGLIAETVAFNHLSRIEKPQYMRDPEIDIVLPEKELMFEVKHTSEIKENTISRVAEKAKDERFKPFLVTEDVLDTREVSDAEVHLIPLWFLCLASS</sequence>
<dbReference type="PANTHER" id="PTHR33295:SF8">
    <property type="entry name" value="AAA+ ATPASE DOMAIN-CONTAINING PROTEIN"/>
    <property type="match status" value="1"/>
</dbReference>
<dbReference type="InterPro" id="IPR027417">
    <property type="entry name" value="P-loop_NTPase"/>
</dbReference>
<accession>A0A133UR08</accession>
<evidence type="ECO:0000259" key="2">
    <source>
        <dbReference type="Pfam" id="PF13635"/>
    </source>
</evidence>
<dbReference type="Pfam" id="PF13635">
    <property type="entry name" value="DUF4143"/>
    <property type="match status" value="1"/>
</dbReference>
<feature type="domain" description="DUF4143" evidence="2">
    <location>
        <begin position="241"/>
        <end position="375"/>
    </location>
</feature>
<dbReference type="InterPro" id="IPR041682">
    <property type="entry name" value="AAA_14"/>
</dbReference>
<reference evidence="3 4" key="1">
    <citation type="journal article" date="2016" name="Sci. Rep.">
        <title>Metabolic traits of an uncultured archaeal lineage -MSBL1- from brine pools of the Red Sea.</title>
        <authorList>
            <person name="Mwirichia R."/>
            <person name="Alam I."/>
            <person name="Rashid M."/>
            <person name="Vinu M."/>
            <person name="Ba-Alawi W."/>
            <person name="Anthony Kamau A."/>
            <person name="Kamanda Ngugi D."/>
            <person name="Goker M."/>
            <person name="Klenk H.P."/>
            <person name="Bajic V."/>
            <person name="Stingl U."/>
        </authorList>
    </citation>
    <scope>NUCLEOTIDE SEQUENCE [LARGE SCALE GENOMIC DNA]</scope>
    <source>
        <strain evidence="3">SCGC-AAA259I09</strain>
    </source>
</reference>
<dbReference type="AlphaFoldDB" id="A0A133UR08"/>
<gene>
    <name evidence="3" type="ORF">AKJ37_04730</name>
</gene>
<dbReference type="EMBL" id="LHXR01000069">
    <property type="protein sequence ID" value="KXA96638.1"/>
    <property type="molecule type" value="Genomic_DNA"/>
</dbReference>
<dbReference type="Pfam" id="PF13173">
    <property type="entry name" value="AAA_14"/>
    <property type="match status" value="1"/>
</dbReference>
<dbReference type="Proteomes" id="UP000070463">
    <property type="component" value="Unassembled WGS sequence"/>
</dbReference>
<evidence type="ECO:0000259" key="1">
    <source>
        <dbReference type="Pfam" id="PF13173"/>
    </source>
</evidence>
<dbReference type="SUPFAM" id="SSF52540">
    <property type="entry name" value="P-loop containing nucleoside triphosphate hydrolases"/>
    <property type="match status" value="1"/>
</dbReference>
<dbReference type="PANTHER" id="PTHR33295">
    <property type="entry name" value="ATPASE"/>
    <property type="match status" value="1"/>
</dbReference>
<dbReference type="PATRIC" id="fig|1698267.3.peg.1676"/>
<proteinExistence type="predicted"/>
<feature type="domain" description="AAA" evidence="1">
    <location>
        <begin position="52"/>
        <end position="181"/>
    </location>
</feature>
<protein>
    <submittedName>
        <fullName evidence="3">Uncharacterized protein</fullName>
    </submittedName>
</protein>
<name>A0A133UR08_9EURY</name>